<keyword evidence="3 4" id="KW-0175">Coiled coil</keyword>
<feature type="region of interest" description="Disordered" evidence="5">
    <location>
        <begin position="43"/>
        <end position="185"/>
    </location>
</feature>
<evidence type="ECO:0000313" key="8">
    <source>
        <dbReference type="Proteomes" id="UP000800092"/>
    </source>
</evidence>
<feature type="coiled-coil region" evidence="4">
    <location>
        <begin position="419"/>
        <end position="669"/>
    </location>
</feature>
<dbReference type="Pfam" id="PF12329">
    <property type="entry name" value="TMF_DNA_bd"/>
    <property type="match status" value="1"/>
</dbReference>
<protein>
    <recommendedName>
        <fullName evidence="6">TATA element modulatory factor 1 TATA binding domain-containing protein</fullName>
    </recommendedName>
</protein>
<name>A0A6A6H9R2_VIRVR</name>
<dbReference type="PANTHER" id="PTHR46515">
    <property type="entry name" value="TATA ELEMENT MODULATORY FACTOR TMF1"/>
    <property type="match status" value="1"/>
</dbReference>
<evidence type="ECO:0000256" key="3">
    <source>
        <dbReference type="ARBA" id="ARBA00023054"/>
    </source>
</evidence>
<proteinExistence type="predicted"/>
<sequence>MTTPPATKAGSRWGSFLSGAVAGIESRLDTILAEDSDASARSRAAEKAAAEKASAEKNTTAGDERSTINGIEVTSTLAVPQQNKARSTSRNRTNERLQERLAKVVNRDSDGIKSPRSSSDTPSTASPAGGTFPGTDLKTPDLLTDSTSSQTIETGITAVEDNSSISGNEVGAQDSRPGAQEEKPTLLTSRLPINPSRTSVDSASIRLSLDATARSSIEAITPDPDQESSSLTDQKPLGTLAVSPISSQINNDPLQERTLAEHEAELEKLRTEHRDELNAHLERIDALQAKLTLLARSTAATAQAASKAAAYDSPDQKIAERDERIAQLLEEGTKLSATEIKHLGIIKKLRSRVTEEEKAKEDLKKRLSRVESTVQDANERARRAETELKVTGEKIKRIGRLEGEVEALRAERDGYGTTILELQSQLEESRQKADEADKKVQSGALEAKKRAADDLAEQLENARIEKKLLEERLRTDIKQAEEDAQRKEEQAKVSEMELKAEIANLESKIELLRTRTEEASSNPAGDSQAKLLRQIETLQTQYAFASENWQGIESTLTARVAALEKERDETAKRESEVRRKARDVGIRSRALEEDLEAANQHRHILEQDLESVHPQLQKLQDRSKEVETAFANMKADFERERQVWESEQRRKLQEERAKWQLELHAVQQNALLEQHKTTRNHEGTSAFSSRKGSTPDLSNNLYSRRSQNQSRNHFSSELSIPGLTDRDRPSSTRRPQSARSPSFGTPITGTPSIHTTDRDHDRDTDSLLPDPSGASSSSPTRRTVADVLSAASTVGTGGPSVQLVERMSGAVRRLESEKAALREELARLGAQRDEARGEVVALMGEVEEQRGVVERVEGLEREKAGVQERYGAALEMLGEKSEEVEELRADVQDLKKIYRELVESTMKG</sequence>
<feature type="compositionally biased region" description="Polar residues" evidence="5">
    <location>
        <begin position="144"/>
        <end position="167"/>
    </location>
</feature>
<reference evidence="7" key="1">
    <citation type="journal article" date="2020" name="Stud. Mycol.">
        <title>101 Dothideomycetes genomes: a test case for predicting lifestyles and emergence of pathogens.</title>
        <authorList>
            <person name="Haridas S."/>
            <person name="Albert R."/>
            <person name="Binder M."/>
            <person name="Bloem J."/>
            <person name="Labutti K."/>
            <person name="Salamov A."/>
            <person name="Andreopoulos B."/>
            <person name="Baker S."/>
            <person name="Barry K."/>
            <person name="Bills G."/>
            <person name="Bluhm B."/>
            <person name="Cannon C."/>
            <person name="Castanera R."/>
            <person name="Culley D."/>
            <person name="Daum C."/>
            <person name="Ezra D."/>
            <person name="Gonzalez J."/>
            <person name="Henrissat B."/>
            <person name="Kuo A."/>
            <person name="Liang C."/>
            <person name="Lipzen A."/>
            <person name="Lutzoni F."/>
            <person name="Magnuson J."/>
            <person name="Mondo S."/>
            <person name="Nolan M."/>
            <person name="Ohm R."/>
            <person name="Pangilinan J."/>
            <person name="Park H.-J."/>
            <person name="Ramirez L."/>
            <person name="Alfaro M."/>
            <person name="Sun H."/>
            <person name="Tritt A."/>
            <person name="Yoshinaga Y."/>
            <person name="Zwiers L.-H."/>
            <person name="Turgeon B."/>
            <person name="Goodwin S."/>
            <person name="Spatafora J."/>
            <person name="Crous P."/>
            <person name="Grigoriev I."/>
        </authorList>
    </citation>
    <scope>NUCLEOTIDE SEQUENCE</scope>
    <source>
        <strain evidence="7">Tuck. ex Michener</strain>
    </source>
</reference>
<comment type="subcellular location">
    <subcellularLocation>
        <location evidence="1">Golgi apparatus</location>
    </subcellularLocation>
</comment>
<dbReference type="OrthoDB" id="74178at2759"/>
<feature type="coiled-coil region" evidence="4">
    <location>
        <begin position="877"/>
        <end position="904"/>
    </location>
</feature>
<feature type="compositionally biased region" description="Basic and acidic residues" evidence="5">
    <location>
        <begin position="92"/>
        <end position="113"/>
    </location>
</feature>
<evidence type="ECO:0000313" key="7">
    <source>
        <dbReference type="EMBL" id="KAF2234588.1"/>
    </source>
</evidence>
<evidence type="ECO:0000256" key="4">
    <source>
        <dbReference type="SAM" id="Coils"/>
    </source>
</evidence>
<feature type="coiled-coil region" evidence="4">
    <location>
        <begin position="804"/>
        <end position="838"/>
    </location>
</feature>
<feature type="compositionally biased region" description="Basic and acidic residues" evidence="5">
    <location>
        <begin position="755"/>
        <end position="765"/>
    </location>
</feature>
<dbReference type="EMBL" id="ML991797">
    <property type="protein sequence ID" value="KAF2234588.1"/>
    <property type="molecule type" value="Genomic_DNA"/>
</dbReference>
<evidence type="ECO:0000256" key="1">
    <source>
        <dbReference type="ARBA" id="ARBA00004555"/>
    </source>
</evidence>
<feature type="region of interest" description="Disordered" evidence="5">
    <location>
        <begin position="676"/>
        <end position="783"/>
    </location>
</feature>
<accession>A0A6A6H9R2</accession>
<dbReference type="AlphaFoldDB" id="A0A6A6H9R2"/>
<feature type="domain" description="TATA element modulatory factor 1 TATA binding" evidence="6">
    <location>
        <begin position="796"/>
        <end position="904"/>
    </location>
</feature>
<dbReference type="PANTHER" id="PTHR46515:SF1">
    <property type="entry name" value="TATA ELEMENT MODULATORY FACTOR"/>
    <property type="match status" value="1"/>
</dbReference>
<feature type="compositionally biased region" description="Basic and acidic residues" evidence="5">
    <location>
        <begin position="43"/>
        <end position="55"/>
    </location>
</feature>
<gene>
    <name evidence="7" type="ORF">EV356DRAFT_446386</name>
</gene>
<feature type="coiled-coil region" evidence="4">
    <location>
        <begin position="346"/>
        <end position="394"/>
    </location>
</feature>
<evidence type="ECO:0000259" key="6">
    <source>
        <dbReference type="Pfam" id="PF12325"/>
    </source>
</evidence>
<dbReference type="InterPro" id="IPR052602">
    <property type="entry name" value="Growth_transcription_reg"/>
</dbReference>
<keyword evidence="8" id="KW-1185">Reference proteome</keyword>
<evidence type="ECO:0000256" key="2">
    <source>
        <dbReference type="ARBA" id="ARBA00023034"/>
    </source>
</evidence>
<feature type="compositionally biased region" description="Polar residues" evidence="5">
    <location>
        <begin position="732"/>
        <end position="753"/>
    </location>
</feature>
<keyword evidence="2" id="KW-0333">Golgi apparatus</keyword>
<dbReference type="GO" id="GO:0005794">
    <property type="term" value="C:Golgi apparatus"/>
    <property type="evidence" value="ECO:0007669"/>
    <property type="project" value="UniProtKB-SubCell"/>
</dbReference>
<feature type="coiled-coil region" evidence="4">
    <location>
        <begin position="259"/>
        <end position="290"/>
    </location>
</feature>
<feature type="compositionally biased region" description="Polar residues" evidence="5">
    <location>
        <begin position="683"/>
        <end position="718"/>
    </location>
</feature>
<feature type="compositionally biased region" description="Low complexity" evidence="5">
    <location>
        <begin position="114"/>
        <end position="128"/>
    </location>
</feature>
<dbReference type="Proteomes" id="UP000800092">
    <property type="component" value="Unassembled WGS sequence"/>
</dbReference>
<organism evidence="7 8">
    <name type="scientific">Viridothelium virens</name>
    <name type="common">Speckled blister lichen</name>
    <name type="synonym">Trypethelium virens</name>
    <dbReference type="NCBI Taxonomy" id="1048519"/>
    <lineage>
        <taxon>Eukaryota</taxon>
        <taxon>Fungi</taxon>
        <taxon>Dikarya</taxon>
        <taxon>Ascomycota</taxon>
        <taxon>Pezizomycotina</taxon>
        <taxon>Dothideomycetes</taxon>
        <taxon>Dothideomycetes incertae sedis</taxon>
        <taxon>Trypetheliales</taxon>
        <taxon>Trypetheliaceae</taxon>
        <taxon>Viridothelium</taxon>
    </lineage>
</organism>
<dbReference type="GO" id="GO:0005783">
    <property type="term" value="C:endoplasmic reticulum"/>
    <property type="evidence" value="ECO:0007669"/>
    <property type="project" value="TreeGrafter"/>
</dbReference>
<evidence type="ECO:0000256" key="5">
    <source>
        <dbReference type="SAM" id="MobiDB-lite"/>
    </source>
</evidence>
<dbReference type="Pfam" id="PF12325">
    <property type="entry name" value="TMF_TATA_bd"/>
    <property type="match status" value="1"/>
</dbReference>
<dbReference type="InterPro" id="IPR022092">
    <property type="entry name" value="TMF_DNA-bd"/>
</dbReference>
<feature type="compositionally biased region" description="Polar residues" evidence="5">
    <location>
        <begin position="57"/>
        <end position="91"/>
    </location>
</feature>
<dbReference type="InterPro" id="IPR022091">
    <property type="entry name" value="TMF_TATA-bd"/>
</dbReference>